<dbReference type="EMBL" id="CP022383">
    <property type="protein sequence ID" value="ATA78372.1"/>
    <property type="molecule type" value="Genomic_DNA"/>
</dbReference>
<protein>
    <submittedName>
        <fullName evidence="1">Uncharacterized protein</fullName>
    </submittedName>
</protein>
<name>A0A250EZQ5_CAPSP</name>
<organism evidence="1 2">
    <name type="scientific">Capnocytophaga sputigena</name>
    <dbReference type="NCBI Taxonomy" id="1019"/>
    <lineage>
        <taxon>Bacteria</taxon>
        <taxon>Pseudomonadati</taxon>
        <taxon>Bacteroidota</taxon>
        <taxon>Flavobacteriia</taxon>
        <taxon>Flavobacteriales</taxon>
        <taxon>Flavobacteriaceae</taxon>
        <taxon>Capnocytophaga</taxon>
    </lineage>
</organism>
<evidence type="ECO:0000313" key="2">
    <source>
        <dbReference type="Proteomes" id="UP000217334"/>
    </source>
</evidence>
<proteinExistence type="predicted"/>
<dbReference type="Proteomes" id="UP000217334">
    <property type="component" value="Chromosome"/>
</dbReference>
<sequence length="175" mass="20133">MTSEEIKAIVYYIQGLQALWKEGYNAEKVALYNYQFSLRAGVDMPDGLLNVIEMLEMWDDNWIYGTVPLTEKEAATIIQEELNIDIYHPEKDIMELVTKEFVSQLKDECSSNKIVAEALENAQELISYDEYLVALQNVLNELLTHHIRIPAHILAIIDVVEDPHIQRLQASLWGI</sequence>
<dbReference type="AlphaFoldDB" id="A0A250EZQ5"/>
<accession>A0A250EZQ5</accession>
<gene>
    <name evidence="1" type="ORF">CGC59_01215</name>
</gene>
<dbReference type="RefSeq" id="WP_095900583.1">
    <property type="nucleotide sequence ID" value="NZ_CP022383.1"/>
</dbReference>
<evidence type="ECO:0000313" key="1">
    <source>
        <dbReference type="EMBL" id="ATA78372.1"/>
    </source>
</evidence>
<reference evidence="2" key="1">
    <citation type="submission" date="2017-06" db="EMBL/GenBank/DDBJ databases">
        <title>Capnocytophaga spp. assemblies.</title>
        <authorList>
            <person name="Gulvik C.A."/>
        </authorList>
    </citation>
    <scope>NUCLEOTIDE SEQUENCE [LARGE SCALE GENOMIC DNA]</scope>
    <source>
        <strain evidence="2">H4486</strain>
    </source>
</reference>